<dbReference type="GO" id="GO:0016907">
    <property type="term" value="F:G protein-coupled acetylcholine receptor activity"/>
    <property type="evidence" value="ECO:0007669"/>
    <property type="project" value="UniProtKB-UniRule"/>
</dbReference>
<keyword evidence="6 11" id="KW-0472">Membrane</keyword>
<dbReference type="STRING" id="75743.A0A401PM38"/>
<feature type="transmembrane region" description="Helical" evidence="11">
    <location>
        <begin position="110"/>
        <end position="132"/>
    </location>
</feature>
<evidence type="ECO:0000256" key="5">
    <source>
        <dbReference type="ARBA" id="ARBA00023040"/>
    </source>
</evidence>
<dbReference type="EMBL" id="BFAA01000883">
    <property type="protein sequence ID" value="GCB74196.1"/>
    <property type="molecule type" value="Genomic_DNA"/>
</dbReference>
<feature type="transmembrane region" description="Helical" evidence="11">
    <location>
        <begin position="37"/>
        <end position="61"/>
    </location>
</feature>
<proteinExistence type="inferred from homology"/>
<evidence type="ECO:0000313" key="13">
    <source>
        <dbReference type="EMBL" id="GCB74196.1"/>
    </source>
</evidence>
<keyword evidence="5 10" id="KW-0297">G-protein coupled receptor</keyword>
<dbReference type="PANTHER" id="PTHR24247">
    <property type="entry name" value="5-HYDROXYTRYPTAMINE RECEPTOR"/>
    <property type="match status" value="1"/>
</dbReference>
<dbReference type="InterPro" id="IPR000995">
    <property type="entry name" value="Musac_Ach_rcpt"/>
</dbReference>
<keyword evidence="7 10" id="KW-0675">Receptor</keyword>
<evidence type="ECO:0000256" key="1">
    <source>
        <dbReference type="ARBA" id="ARBA00022475"/>
    </source>
</evidence>
<evidence type="ECO:0000313" key="14">
    <source>
        <dbReference type="Proteomes" id="UP000288216"/>
    </source>
</evidence>
<dbReference type="GO" id="GO:0007187">
    <property type="term" value="P:G protein-coupled receptor signaling pathway, coupled to cyclic nucleotide second messenger"/>
    <property type="evidence" value="ECO:0007669"/>
    <property type="project" value="TreeGrafter"/>
</dbReference>
<dbReference type="OMA" id="ITFMVMA"/>
<dbReference type="PRINTS" id="PR00237">
    <property type="entry name" value="GPCRRHODOPSN"/>
</dbReference>
<feature type="transmembrane region" description="Helical" evidence="11">
    <location>
        <begin position="73"/>
        <end position="98"/>
    </location>
</feature>
<dbReference type="InterPro" id="IPR017452">
    <property type="entry name" value="GPCR_Rhodpsn_7TM"/>
</dbReference>
<dbReference type="Proteomes" id="UP000288216">
    <property type="component" value="Unassembled WGS sequence"/>
</dbReference>
<evidence type="ECO:0000256" key="2">
    <source>
        <dbReference type="ARBA" id="ARBA00022692"/>
    </source>
</evidence>
<dbReference type="PROSITE" id="PS00237">
    <property type="entry name" value="G_PROTEIN_RECEP_F1_1"/>
    <property type="match status" value="1"/>
</dbReference>
<evidence type="ECO:0000256" key="6">
    <source>
        <dbReference type="ARBA" id="ARBA00023136"/>
    </source>
</evidence>
<feature type="transmembrane region" description="Helical" evidence="11">
    <location>
        <begin position="528"/>
        <end position="547"/>
    </location>
</feature>
<gene>
    <name evidence="13" type="ORF">scyTo_0003283</name>
</gene>
<evidence type="ECO:0000256" key="10">
    <source>
        <dbReference type="RuleBase" id="RU000688"/>
    </source>
</evidence>
<evidence type="ECO:0000256" key="4">
    <source>
        <dbReference type="ARBA" id="ARBA00023018"/>
    </source>
</evidence>
<evidence type="ECO:0000256" key="3">
    <source>
        <dbReference type="ARBA" id="ARBA00022989"/>
    </source>
</evidence>
<dbReference type="PROSITE" id="PS50262">
    <property type="entry name" value="G_PROTEIN_RECEP_F1_2"/>
    <property type="match status" value="1"/>
</dbReference>
<dbReference type="OrthoDB" id="10071887at2759"/>
<dbReference type="PANTHER" id="PTHR24247:SF223">
    <property type="entry name" value="HISTAMINE H1 RECEPTOR"/>
    <property type="match status" value="1"/>
</dbReference>
<comment type="caution">
    <text evidence="13">The sequence shown here is derived from an EMBL/GenBank/DDBJ whole genome shotgun (WGS) entry which is preliminary data.</text>
</comment>
<feature type="transmembrane region" description="Helical" evidence="11">
    <location>
        <begin position="493"/>
        <end position="516"/>
    </location>
</feature>
<evidence type="ECO:0000256" key="11">
    <source>
        <dbReference type="RuleBase" id="RU361191"/>
    </source>
</evidence>
<feature type="domain" description="G-protein coupled receptors family 1 profile" evidence="12">
    <location>
        <begin position="53"/>
        <end position="544"/>
    </location>
</feature>
<comment type="function">
    <text evidence="11">The muscarinic acetylcholine receptor mediates various cellular responses, including inhibition of adenylate cyclase, breakdown of phosphoinositides and modulation of potassium channels through the action of G proteins.</text>
</comment>
<accession>A0A401PM38</accession>
<comment type="subcellular location">
    <subcellularLocation>
        <location evidence="11">Cell membrane</location>
        <topology evidence="11">Multi-pass membrane protein</topology>
    </subcellularLocation>
    <subcellularLocation>
        <location evidence="11">Postsynaptic cell membrane</location>
        <topology evidence="11">Multi-pass membrane protein</topology>
    </subcellularLocation>
</comment>
<protein>
    <recommendedName>
        <fullName evidence="11">Muscarinic acetylcholine receptor</fullName>
    </recommendedName>
</protein>
<feature type="transmembrane region" description="Helical" evidence="11">
    <location>
        <begin position="153"/>
        <end position="177"/>
    </location>
</feature>
<keyword evidence="9 11" id="KW-0628">Postsynaptic cell membrane</keyword>
<dbReference type="InterPro" id="IPR000276">
    <property type="entry name" value="GPCR_Rhodpsn"/>
</dbReference>
<dbReference type="GO" id="GO:0030425">
    <property type="term" value="C:dendrite"/>
    <property type="evidence" value="ECO:0007669"/>
    <property type="project" value="TreeGrafter"/>
</dbReference>
<keyword evidence="3 11" id="KW-1133">Transmembrane helix</keyword>
<comment type="similarity">
    <text evidence="11">Belongs to the G-protein coupled receptor 1 family. Muscarinic acetylcholine receptor subfamily.</text>
</comment>
<keyword evidence="8 10" id="KW-0807">Transducer</keyword>
<evidence type="ECO:0000256" key="8">
    <source>
        <dbReference type="ARBA" id="ARBA00023224"/>
    </source>
</evidence>
<organism evidence="13 14">
    <name type="scientific">Scyliorhinus torazame</name>
    <name type="common">Cloudy catshark</name>
    <name type="synonym">Catulus torazame</name>
    <dbReference type="NCBI Taxonomy" id="75743"/>
    <lineage>
        <taxon>Eukaryota</taxon>
        <taxon>Metazoa</taxon>
        <taxon>Chordata</taxon>
        <taxon>Craniata</taxon>
        <taxon>Vertebrata</taxon>
        <taxon>Chondrichthyes</taxon>
        <taxon>Elasmobranchii</taxon>
        <taxon>Galeomorphii</taxon>
        <taxon>Galeoidea</taxon>
        <taxon>Carcharhiniformes</taxon>
        <taxon>Scyliorhinidae</taxon>
        <taxon>Scyliorhinus</taxon>
    </lineage>
</organism>
<keyword evidence="14" id="KW-1185">Reference proteome</keyword>
<dbReference type="AlphaFoldDB" id="A0A401PM38"/>
<keyword evidence="2 10" id="KW-0812">Transmembrane</keyword>
<evidence type="ECO:0000256" key="7">
    <source>
        <dbReference type="ARBA" id="ARBA00023170"/>
    </source>
</evidence>
<evidence type="ECO:0000259" key="12">
    <source>
        <dbReference type="PROSITE" id="PS50262"/>
    </source>
</evidence>
<reference evidence="13 14" key="1">
    <citation type="journal article" date="2018" name="Nat. Ecol. Evol.">
        <title>Shark genomes provide insights into elasmobranch evolution and the origin of vertebrates.</title>
        <authorList>
            <person name="Hara Y"/>
            <person name="Yamaguchi K"/>
            <person name="Onimaru K"/>
            <person name="Kadota M"/>
            <person name="Koyanagi M"/>
            <person name="Keeley SD"/>
            <person name="Tatsumi K"/>
            <person name="Tanaka K"/>
            <person name="Motone F"/>
            <person name="Kageyama Y"/>
            <person name="Nozu R"/>
            <person name="Adachi N"/>
            <person name="Nishimura O"/>
            <person name="Nakagawa R"/>
            <person name="Tanegashima C"/>
            <person name="Kiyatake I"/>
            <person name="Matsumoto R"/>
            <person name="Murakumo K"/>
            <person name="Nishida K"/>
            <person name="Terakita A"/>
            <person name="Kuratani S"/>
            <person name="Sato K"/>
            <person name="Hyodo S Kuraku.S."/>
        </authorList>
    </citation>
    <scope>NUCLEOTIDE SEQUENCE [LARGE SCALE GENOMIC DNA]</scope>
</reference>
<keyword evidence="1 11" id="KW-1003">Cell membrane</keyword>
<feature type="transmembrane region" description="Helical" evidence="11">
    <location>
        <begin position="197"/>
        <end position="220"/>
    </location>
</feature>
<keyword evidence="4 11" id="KW-0770">Synapse</keyword>
<dbReference type="Pfam" id="PF00001">
    <property type="entry name" value="7tm_1"/>
    <property type="match status" value="1"/>
</dbReference>
<evidence type="ECO:0000256" key="9">
    <source>
        <dbReference type="ARBA" id="ARBA00023257"/>
    </source>
</evidence>
<dbReference type="SUPFAM" id="SSF81321">
    <property type="entry name" value="Family A G protein-coupled receptor-like"/>
    <property type="match status" value="1"/>
</dbReference>
<dbReference type="Gene3D" id="1.20.1070.10">
    <property type="entry name" value="Rhodopsin 7-helix transmembrane proteins"/>
    <property type="match status" value="2"/>
</dbReference>
<dbReference type="GO" id="GO:0004993">
    <property type="term" value="F:G protein-coupled serotonin receptor activity"/>
    <property type="evidence" value="ECO:0007669"/>
    <property type="project" value="TreeGrafter"/>
</dbReference>
<sequence>MMNITATSIIHVTNYTVFTTENYTKEELLQQRPAKKIILGLALAILSLLTVIMNVLVLYAVKSERKLQTVANMYIVSLSVADLIVGMTVMPLNIMYLLENKWKLGRVICQFWLSMDYMASTASIFSLFILCVDRYHSVRQPLRYLKHRTKTRGIAMIAGAWFLSLTWIIPILGWHIFANGGIRTVADNTCDTEFRYVTWFKILTAVLNFYVPSILMLWYYAEIYMAVREHCRQGDNIRRHICSGTDRKNCNESVKLSMRKHETCLNQQGENAHLDLPDSEVKNTCRFSRCGFNCSDLKQIKTSYTFEDNESIATGNNQDIGAFSMSASVQQISTDFYHKSLSRNKSQNQHMEPDYRSNYIVKSRENITLDSPVPTTKLKRFPISVRYRQRGSNTQQTYMTIKEHKMAAEDSADDKCKLSDISDIQTLNQVLCQFGSMSRAHPEATCWAPESDETTGTEGVNQFKQSWHKFFSRSVQYVQRFLIVNERKAVKQLGFIMTGFMVCWIPYFVTFTVMAFCDTCVNHNLHMFTIWLGYINSTLNPFIYPLCNKTFKKTFKVILHIQT</sequence>
<name>A0A401PM38_SCYTO</name>
<dbReference type="GO" id="GO:0045211">
    <property type="term" value="C:postsynaptic membrane"/>
    <property type="evidence" value="ECO:0007669"/>
    <property type="project" value="UniProtKB-SubCell"/>
</dbReference>
<dbReference type="PRINTS" id="PR00243">
    <property type="entry name" value="MUSCARINICR"/>
</dbReference>